<evidence type="ECO:0000313" key="10">
    <source>
        <dbReference type="Proteomes" id="UP000321749"/>
    </source>
</evidence>
<evidence type="ECO:0000256" key="1">
    <source>
        <dbReference type="ARBA" id="ARBA00004651"/>
    </source>
</evidence>
<proteinExistence type="predicted"/>
<evidence type="ECO:0000256" key="4">
    <source>
        <dbReference type="ARBA" id="ARBA00022989"/>
    </source>
</evidence>
<dbReference type="Proteomes" id="UP000321749">
    <property type="component" value="Unassembled WGS sequence"/>
</dbReference>
<sequence>MRWLIIGGILALVVTVYALVDLTVTDDRRIRRLNRVLWVVLIVVVPVIGPIAWLFWGKGPVSAARPYAPDDDPSFSRSSDVTDEEADRRIAEIEAQLAALDAEDYDGPEAERPAPDAGPEPRTPPKPEPRPKPKPGRGPKPDADDADGEGHRATGDGGDSARA</sequence>
<evidence type="ECO:0000256" key="6">
    <source>
        <dbReference type="SAM" id="MobiDB-lite"/>
    </source>
</evidence>
<reference evidence="9 10" key="1">
    <citation type="submission" date="2019-07" db="EMBL/GenBank/DDBJ databases">
        <title>Whole genome shotgun sequence of Agrococcus baldri NBRC 103055.</title>
        <authorList>
            <person name="Hosoyama A."/>
            <person name="Uohara A."/>
            <person name="Ohji S."/>
            <person name="Ichikawa N."/>
        </authorList>
    </citation>
    <scope>NUCLEOTIDE SEQUENCE [LARGE SCALE GENOMIC DNA]</scope>
    <source>
        <strain evidence="9 10">NBRC 103055</strain>
    </source>
</reference>
<feature type="transmembrane region" description="Helical" evidence="7">
    <location>
        <begin position="36"/>
        <end position="56"/>
    </location>
</feature>
<evidence type="ECO:0000256" key="3">
    <source>
        <dbReference type="ARBA" id="ARBA00022692"/>
    </source>
</evidence>
<accession>A0AA87RH51</accession>
<gene>
    <name evidence="9" type="ORF">ABA31_07490</name>
</gene>
<name>A0AA87RH51_9MICO</name>
<feature type="domain" description="Cardiolipin synthase N-terminal" evidence="8">
    <location>
        <begin position="13"/>
        <end position="57"/>
    </location>
</feature>
<keyword evidence="3 7" id="KW-0812">Transmembrane</keyword>
<dbReference type="AlphaFoldDB" id="A0AA87RH51"/>
<comment type="caution">
    <text evidence="9">The sequence shown here is derived from an EMBL/GenBank/DDBJ whole genome shotgun (WGS) entry which is preliminary data.</text>
</comment>
<keyword evidence="4 7" id="KW-1133">Transmembrane helix</keyword>
<dbReference type="EMBL" id="BJUU01000003">
    <property type="protein sequence ID" value="GEK79398.1"/>
    <property type="molecule type" value="Genomic_DNA"/>
</dbReference>
<evidence type="ECO:0000256" key="5">
    <source>
        <dbReference type="ARBA" id="ARBA00023136"/>
    </source>
</evidence>
<feature type="compositionally biased region" description="Basic and acidic residues" evidence="6">
    <location>
        <begin position="139"/>
        <end position="163"/>
    </location>
</feature>
<keyword evidence="5 7" id="KW-0472">Membrane</keyword>
<dbReference type="InterPro" id="IPR027379">
    <property type="entry name" value="CLS_N"/>
</dbReference>
<evidence type="ECO:0000256" key="7">
    <source>
        <dbReference type="SAM" id="Phobius"/>
    </source>
</evidence>
<evidence type="ECO:0000313" key="9">
    <source>
        <dbReference type="EMBL" id="GEK79398.1"/>
    </source>
</evidence>
<feature type="region of interest" description="Disordered" evidence="6">
    <location>
        <begin position="65"/>
        <end position="88"/>
    </location>
</feature>
<dbReference type="Pfam" id="PF13396">
    <property type="entry name" value="PLDc_N"/>
    <property type="match status" value="1"/>
</dbReference>
<evidence type="ECO:0000259" key="8">
    <source>
        <dbReference type="Pfam" id="PF13396"/>
    </source>
</evidence>
<feature type="region of interest" description="Disordered" evidence="6">
    <location>
        <begin position="100"/>
        <end position="163"/>
    </location>
</feature>
<keyword evidence="10" id="KW-1185">Reference proteome</keyword>
<dbReference type="GO" id="GO:0005886">
    <property type="term" value="C:plasma membrane"/>
    <property type="evidence" value="ECO:0007669"/>
    <property type="project" value="UniProtKB-SubCell"/>
</dbReference>
<protein>
    <recommendedName>
        <fullName evidence="8">Cardiolipin synthase N-terminal domain-containing protein</fullName>
    </recommendedName>
</protein>
<comment type="subcellular location">
    <subcellularLocation>
        <location evidence="1">Cell membrane</location>
        <topology evidence="1">Multi-pass membrane protein</topology>
    </subcellularLocation>
</comment>
<organism evidence="9 10">
    <name type="scientific">Agrococcus baldri</name>
    <dbReference type="NCBI Taxonomy" id="153730"/>
    <lineage>
        <taxon>Bacteria</taxon>
        <taxon>Bacillati</taxon>
        <taxon>Actinomycetota</taxon>
        <taxon>Actinomycetes</taxon>
        <taxon>Micrococcales</taxon>
        <taxon>Microbacteriaceae</taxon>
        <taxon>Agrococcus</taxon>
    </lineage>
</organism>
<evidence type="ECO:0000256" key="2">
    <source>
        <dbReference type="ARBA" id="ARBA00022475"/>
    </source>
</evidence>
<keyword evidence="2" id="KW-1003">Cell membrane</keyword>
<feature type="transmembrane region" description="Helical" evidence="7">
    <location>
        <begin position="6"/>
        <end position="24"/>
    </location>
</feature>
<dbReference type="RefSeq" id="WP_146792778.1">
    <property type="nucleotide sequence ID" value="NZ_BJUU01000003.1"/>
</dbReference>